<comment type="similarity">
    <text evidence="2">Belongs to the xanthine dehydrogenase family.</text>
</comment>
<dbReference type="Proteomes" id="UP001107558">
    <property type="component" value="Chromosome 1"/>
</dbReference>
<dbReference type="GO" id="GO:0071949">
    <property type="term" value="F:FAD binding"/>
    <property type="evidence" value="ECO:0007669"/>
    <property type="project" value="InterPro"/>
</dbReference>
<evidence type="ECO:0000256" key="7">
    <source>
        <dbReference type="ARBA" id="ARBA00023140"/>
    </source>
</evidence>
<dbReference type="GO" id="GO:0005777">
    <property type="term" value="C:peroxisome"/>
    <property type="evidence" value="ECO:0007669"/>
    <property type="project" value="UniProtKB-SubCell"/>
</dbReference>
<dbReference type="InterPro" id="IPR036318">
    <property type="entry name" value="FAD-bd_PCMH-like_sf"/>
</dbReference>
<organism evidence="9 10">
    <name type="scientific">Polypedilum vanderplanki</name>
    <name type="common">Sleeping chironomid midge</name>
    <dbReference type="NCBI Taxonomy" id="319348"/>
    <lineage>
        <taxon>Eukaryota</taxon>
        <taxon>Metazoa</taxon>
        <taxon>Ecdysozoa</taxon>
        <taxon>Arthropoda</taxon>
        <taxon>Hexapoda</taxon>
        <taxon>Insecta</taxon>
        <taxon>Pterygota</taxon>
        <taxon>Neoptera</taxon>
        <taxon>Endopterygota</taxon>
        <taxon>Diptera</taxon>
        <taxon>Nematocera</taxon>
        <taxon>Chironomoidea</taxon>
        <taxon>Chironomidae</taxon>
        <taxon>Chironominae</taxon>
        <taxon>Polypedilum</taxon>
        <taxon>Polypedilum</taxon>
    </lineage>
</organism>
<evidence type="ECO:0000256" key="2">
    <source>
        <dbReference type="ARBA" id="ARBA00006849"/>
    </source>
</evidence>
<dbReference type="Pfam" id="PF02738">
    <property type="entry name" value="MoCoBD_1"/>
    <property type="match status" value="2"/>
</dbReference>
<dbReference type="InterPro" id="IPR016169">
    <property type="entry name" value="FAD-bd_PCMH_sub2"/>
</dbReference>
<evidence type="ECO:0000256" key="4">
    <source>
        <dbReference type="ARBA" id="ARBA00022630"/>
    </source>
</evidence>
<dbReference type="Pfam" id="PF00941">
    <property type="entry name" value="FAD_binding_5"/>
    <property type="match status" value="1"/>
</dbReference>
<comment type="subcellular location">
    <subcellularLocation>
        <location evidence="1">Peroxisome</location>
    </subcellularLocation>
</comment>
<evidence type="ECO:0000256" key="5">
    <source>
        <dbReference type="ARBA" id="ARBA00022827"/>
    </source>
</evidence>
<keyword evidence="5" id="KW-0274">FAD</keyword>
<dbReference type="InterPro" id="IPR016208">
    <property type="entry name" value="Ald_Oxase/xanthine_DH-like"/>
</dbReference>
<evidence type="ECO:0000256" key="3">
    <source>
        <dbReference type="ARBA" id="ARBA00011738"/>
    </source>
</evidence>
<dbReference type="Gene3D" id="1.10.150.120">
    <property type="entry name" value="[2Fe-2S]-binding domain"/>
    <property type="match status" value="1"/>
</dbReference>
<dbReference type="Pfam" id="PF01315">
    <property type="entry name" value="Ald_Xan_dh_C"/>
    <property type="match status" value="1"/>
</dbReference>
<dbReference type="FunFam" id="3.30.465.10:FF:000004">
    <property type="entry name" value="Xanthine dehydrogenase/oxidase"/>
    <property type="match status" value="1"/>
</dbReference>
<sequence length="737" mass="81649">MDLAVTTVEGIAAQRDRLHPVQERIAKAHGSQCGFCTPAWSCQCMHYLENSSKPSMKELEIAMQGNLCRCTGYRPIIEGYRTFTKEFGNEEVCGMGEKMLQSQWRKIEVTKDGLKIGAAVTLTEIENFIESKTDQNVIEKSIVEMLHWFAGSQVRNVASIGGNIVTSSPISDLNPILLAAGAKLEVQSLKDGKRIIKMDENFFTGYLSSDQPLTDPIHRPKIHSSALQQATGEAIYCDDIPKHENELYLALVLSTKAHAKIISIDASEALKQPGIHAFFTAKDVDQTSYTNGFMGKDEEIFISETVTSEGQILGAIVGDNQIIAQRAAKLGFPKTRYNGDIKKTLNEADHVIEGEVRLGGQEHFYIETHSNLAIPKDADEIEIFSSTQHPCEMQRHFSKQTPDRNTAFRGFGSPQGMLAAETMIRDVARITGKDYLEIMDLNMCENGYVLHYKQILENCNIRRCFEEVKINSDLENRRKSVAKINSENRWKKRGISIVNNLYPIGFPPKFLNQGGTRPYLSDGSVLVSHGGVEMGQGLHTKMIQVASRVLKVPMEIIHIQETATDKVPNAISTAASVSSDLYVSEVEIDCLTGDHQVIRTDIVMDVGSSLNPAIDIGQIEGAFMQGYGLFVLEELIYSPNGTLYSRGPGMYKIPSFGNIPAEFNVSLLTDAPNPRAVFSSRAVEAIGAARKEEGLDSHFYLQAPATAARIRVACQDKIVEKFESLKDENLTPWNVDL</sequence>
<accession>A0A9J6CDR9</accession>
<name>A0A9J6CDR9_POLVA</name>
<comment type="caution">
    <text evidence="9">The sequence shown here is derived from an EMBL/GenBank/DDBJ whole genome shotgun (WGS) entry which is preliminary data.</text>
</comment>
<dbReference type="InterPro" id="IPR016166">
    <property type="entry name" value="FAD-bd_PCMH"/>
</dbReference>
<dbReference type="InterPro" id="IPR036884">
    <property type="entry name" value="2Fe-2S-bd_dom_sf"/>
</dbReference>
<dbReference type="Pfam" id="PF01799">
    <property type="entry name" value="Fer2_2"/>
    <property type="match status" value="1"/>
</dbReference>
<proteinExistence type="inferred from homology"/>
<dbReference type="InterPro" id="IPR002346">
    <property type="entry name" value="Mopterin_DH_FAD-bd"/>
</dbReference>
<dbReference type="Gene3D" id="3.30.465.10">
    <property type="match status" value="1"/>
</dbReference>
<evidence type="ECO:0000313" key="10">
    <source>
        <dbReference type="Proteomes" id="UP001107558"/>
    </source>
</evidence>
<dbReference type="SUPFAM" id="SSF54665">
    <property type="entry name" value="CO dehydrogenase molybdoprotein N-domain-like"/>
    <property type="match status" value="1"/>
</dbReference>
<dbReference type="EMBL" id="JADBJN010000001">
    <property type="protein sequence ID" value="KAG5679790.1"/>
    <property type="molecule type" value="Genomic_DNA"/>
</dbReference>
<dbReference type="InterPro" id="IPR046867">
    <property type="entry name" value="AldOxase/xan_DH_MoCoBD2"/>
</dbReference>
<keyword evidence="4" id="KW-0285">Flavoprotein</keyword>
<dbReference type="SUPFAM" id="SSF47741">
    <property type="entry name" value="CO dehydrogenase ISP C-domain like"/>
    <property type="match status" value="1"/>
</dbReference>
<comment type="subunit">
    <text evidence="3">Homodimer.</text>
</comment>
<evidence type="ECO:0000259" key="8">
    <source>
        <dbReference type="PROSITE" id="PS51387"/>
    </source>
</evidence>
<dbReference type="OrthoDB" id="8300278at2759"/>
<evidence type="ECO:0000256" key="6">
    <source>
        <dbReference type="ARBA" id="ARBA00023002"/>
    </source>
</evidence>
<dbReference type="SUPFAM" id="SSF56176">
    <property type="entry name" value="FAD-binding/transporter-associated domain-like"/>
    <property type="match status" value="1"/>
</dbReference>
<dbReference type="InterPro" id="IPR036856">
    <property type="entry name" value="Ald_Oxase/Xan_DH_a/b_sf"/>
</dbReference>
<dbReference type="Pfam" id="PF20256">
    <property type="entry name" value="MoCoBD_2"/>
    <property type="match status" value="2"/>
</dbReference>
<dbReference type="InterPro" id="IPR037165">
    <property type="entry name" value="AldOxase/xan_DH_Mopterin-bd_sf"/>
</dbReference>
<keyword evidence="7" id="KW-0576">Peroxisome</keyword>
<gene>
    <name evidence="9" type="ORF">PVAND_009328</name>
</gene>
<dbReference type="PANTHER" id="PTHR45444">
    <property type="entry name" value="XANTHINE DEHYDROGENASE"/>
    <property type="match status" value="1"/>
</dbReference>
<evidence type="ECO:0000313" key="9">
    <source>
        <dbReference type="EMBL" id="KAG5679790.1"/>
    </source>
</evidence>
<dbReference type="PROSITE" id="PS51387">
    <property type="entry name" value="FAD_PCMH"/>
    <property type="match status" value="1"/>
</dbReference>
<keyword evidence="10" id="KW-1185">Reference proteome</keyword>
<dbReference type="GO" id="GO:0016491">
    <property type="term" value="F:oxidoreductase activity"/>
    <property type="evidence" value="ECO:0007669"/>
    <property type="project" value="UniProtKB-KW"/>
</dbReference>
<protein>
    <recommendedName>
        <fullName evidence="8">FAD-binding PCMH-type domain-containing protein</fullName>
    </recommendedName>
</protein>
<dbReference type="SMART" id="SM01008">
    <property type="entry name" value="Ald_Xan_dh_C"/>
    <property type="match status" value="1"/>
</dbReference>
<dbReference type="InterPro" id="IPR008274">
    <property type="entry name" value="AldOxase/xan_DH_MoCoBD1"/>
</dbReference>
<keyword evidence="6" id="KW-0560">Oxidoreductase</keyword>
<dbReference type="AlphaFoldDB" id="A0A9J6CDR9"/>
<dbReference type="Gene3D" id="3.90.1170.50">
    <property type="entry name" value="Aldehyde oxidase/xanthine dehydrogenase, a/b hammerhead"/>
    <property type="match status" value="1"/>
</dbReference>
<dbReference type="GO" id="GO:0005506">
    <property type="term" value="F:iron ion binding"/>
    <property type="evidence" value="ECO:0007669"/>
    <property type="project" value="InterPro"/>
</dbReference>
<feature type="domain" description="FAD-binding PCMH-type" evidence="8">
    <location>
        <begin position="105"/>
        <end position="245"/>
    </location>
</feature>
<dbReference type="Gene3D" id="3.30.365.10">
    <property type="entry name" value="Aldehyde oxidase/xanthine dehydrogenase, molybdopterin binding domain"/>
    <property type="match status" value="6"/>
</dbReference>
<evidence type="ECO:0000256" key="1">
    <source>
        <dbReference type="ARBA" id="ARBA00004275"/>
    </source>
</evidence>
<dbReference type="InterPro" id="IPR000674">
    <property type="entry name" value="Ald_Oxase/Xan_DH_a/b"/>
</dbReference>
<dbReference type="PANTHER" id="PTHR45444:SF3">
    <property type="entry name" value="XANTHINE DEHYDROGENASE"/>
    <property type="match status" value="1"/>
</dbReference>
<dbReference type="SUPFAM" id="SSF56003">
    <property type="entry name" value="Molybdenum cofactor-binding domain"/>
    <property type="match status" value="1"/>
</dbReference>
<reference evidence="9" key="1">
    <citation type="submission" date="2021-03" db="EMBL/GenBank/DDBJ databases">
        <title>Chromosome level genome of the anhydrobiotic midge Polypedilum vanderplanki.</title>
        <authorList>
            <person name="Yoshida Y."/>
            <person name="Kikawada T."/>
            <person name="Gusev O."/>
        </authorList>
    </citation>
    <scope>NUCLEOTIDE SEQUENCE</scope>
    <source>
        <strain evidence="9">NIAS01</strain>
        <tissue evidence="9">Whole body or cell culture</tissue>
    </source>
</reference>
<dbReference type="FunFam" id="3.90.1170.50:FF:000001">
    <property type="entry name" value="Aldehyde oxidase 1"/>
    <property type="match status" value="1"/>
</dbReference>
<dbReference type="InterPro" id="IPR002888">
    <property type="entry name" value="2Fe-2S-bd"/>
</dbReference>